<protein>
    <recommendedName>
        <fullName evidence="4">Prostate androgen-regulated mucin-like protein 1</fullName>
    </recommendedName>
</protein>
<reference evidence="2" key="2">
    <citation type="submission" date="2025-08" db="UniProtKB">
        <authorList>
            <consortium name="Ensembl"/>
        </authorList>
    </citation>
    <scope>IDENTIFICATION</scope>
</reference>
<evidence type="ECO:0000313" key="3">
    <source>
        <dbReference type="Proteomes" id="UP000694563"/>
    </source>
</evidence>
<dbReference type="Pfam" id="PF17061">
    <property type="entry name" value="PARM"/>
    <property type="match status" value="1"/>
</dbReference>
<name>A0A8C3V573_CATUS</name>
<evidence type="ECO:0008006" key="4">
    <source>
        <dbReference type="Google" id="ProtNLM"/>
    </source>
</evidence>
<dbReference type="AlphaFoldDB" id="A0A8C3V573"/>
<feature type="transmembrane region" description="Helical" evidence="1">
    <location>
        <begin position="24"/>
        <end position="45"/>
    </location>
</feature>
<evidence type="ECO:0000256" key="1">
    <source>
        <dbReference type="SAM" id="Phobius"/>
    </source>
</evidence>
<keyword evidence="1" id="KW-0472">Membrane</keyword>
<dbReference type="PANTHER" id="PTHR35453">
    <property type="entry name" value="PROSTATE ANDROGEN-REGULATED MUCIN-LIKE PROTEIN 1"/>
    <property type="match status" value="1"/>
</dbReference>
<accession>A0A8C3V573</accession>
<organism evidence="2 3">
    <name type="scientific">Catharus ustulatus</name>
    <name type="common">Russet-backed thrush</name>
    <name type="synonym">Hylocichla ustulatus</name>
    <dbReference type="NCBI Taxonomy" id="91951"/>
    <lineage>
        <taxon>Eukaryota</taxon>
        <taxon>Metazoa</taxon>
        <taxon>Chordata</taxon>
        <taxon>Craniata</taxon>
        <taxon>Vertebrata</taxon>
        <taxon>Euteleostomi</taxon>
        <taxon>Archelosauria</taxon>
        <taxon>Archosauria</taxon>
        <taxon>Dinosauria</taxon>
        <taxon>Saurischia</taxon>
        <taxon>Theropoda</taxon>
        <taxon>Coelurosauria</taxon>
        <taxon>Aves</taxon>
        <taxon>Neognathae</taxon>
        <taxon>Neoaves</taxon>
        <taxon>Telluraves</taxon>
        <taxon>Australaves</taxon>
        <taxon>Passeriformes</taxon>
        <taxon>Turdidae</taxon>
        <taxon>Catharus</taxon>
    </lineage>
</organism>
<keyword evidence="1" id="KW-1133">Transmembrane helix</keyword>
<dbReference type="GO" id="GO:0005769">
    <property type="term" value="C:early endosome"/>
    <property type="evidence" value="ECO:0007669"/>
    <property type="project" value="TreeGrafter"/>
</dbReference>
<dbReference type="GO" id="GO:0005770">
    <property type="term" value="C:late endosome"/>
    <property type="evidence" value="ECO:0007669"/>
    <property type="project" value="TreeGrafter"/>
</dbReference>
<evidence type="ECO:0000313" key="2">
    <source>
        <dbReference type="Ensembl" id="ENSCUSP00005022123.1"/>
    </source>
</evidence>
<dbReference type="Ensembl" id="ENSCUST00005022912.1">
    <property type="protein sequence ID" value="ENSCUSP00005022123.1"/>
    <property type="gene ID" value="ENSCUSG00005014017.1"/>
</dbReference>
<reference evidence="2" key="3">
    <citation type="submission" date="2025-09" db="UniProtKB">
        <authorList>
            <consortium name="Ensembl"/>
        </authorList>
    </citation>
    <scope>IDENTIFICATION</scope>
</reference>
<keyword evidence="1" id="KW-0812">Transmembrane</keyword>
<dbReference type="GO" id="GO:0005794">
    <property type="term" value="C:Golgi apparatus"/>
    <property type="evidence" value="ECO:0007669"/>
    <property type="project" value="TreeGrafter"/>
</dbReference>
<sequence length="75" mass="8009">MCAVELGLWGLNSALCGVSSTGSIVAITVTVIVVVVLVFGAAAYLKIRHSSYGRLLDDHDYGSWGNYNNPLYDDS</sequence>
<reference evidence="2" key="1">
    <citation type="submission" date="2020-10" db="EMBL/GenBank/DDBJ databases">
        <title>Catharus ustulatus (Swainson's thrush) genome, bCatUst1, primary haplotype v2.</title>
        <authorList>
            <person name="Delmore K."/>
            <person name="Vafadar M."/>
            <person name="Formenti G."/>
            <person name="Chow W."/>
            <person name="Pelan S."/>
            <person name="Howe K."/>
            <person name="Rhie A."/>
            <person name="Mountcastle J."/>
            <person name="Haase B."/>
            <person name="Fedrigo O."/>
            <person name="Jarvis E.D."/>
        </authorList>
    </citation>
    <scope>NUCLEOTIDE SEQUENCE [LARGE SCALE GENOMIC DNA]</scope>
</reference>
<dbReference type="InterPro" id="IPR031431">
    <property type="entry name" value="PARM1"/>
</dbReference>
<dbReference type="PANTHER" id="PTHR35453:SF1">
    <property type="entry name" value="PROSTATE ANDROGEN-REGULATED MUCIN-LIKE PROTEIN 1"/>
    <property type="match status" value="1"/>
</dbReference>
<dbReference type="GO" id="GO:0005886">
    <property type="term" value="C:plasma membrane"/>
    <property type="evidence" value="ECO:0007669"/>
    <property type="project" value="TreeGrafter"/>
</dbReference>
<proteinExistence type="predicted"/>
<dbReference type="Proteomes" id="UP000694563">
    <property type="component" value="Chromosome 5"/>
</dbReference>
<keyword evidence="3" id="KW-1185">Reference proteome</keyword>